<dbReference type="Proteomes" id="UP000799441">
    <property type="component" value="Unassembled WGS sequence"/>
</dbReference>
<evidence type="ECO:0000313" key="2">
    <source>
        <dbReference type="EMBL" id="KAF2720258.1"/>
    </source>
</evidence>
<name>A0A9P4Q463_9PEZI</name>
<proteinExistence type="predicted"/>
<gene>
    <name evidence="2" type="ORF">K431DRAFT_94263</name>
</gene>
<keyword evidence="3" id="KW-1185">Reference proteome</keyword>
<protein>
    <submittedName>
        <fullName evidence="2">Uncharacterized protein</fullName>
    </submittedName>
</protein>
<feature type="region of interest" description="Disordered" evidence="1">
    <location>
        <begin position="15"/>
        <end position="85"/>
    </location>
</feature>
<sequence>MREYVRLASGPRVAIRRQRDQSQRWDGVSWSPSSHREHTGQGNSSAALGIGTKAKGQQKRRHTSIQPHRHTRADPRQPVSSWRGPRIATTVQRKPRVCALRYLAYADATLTRTVTATRQDTRGFLTVAAQHTEEPVILSLLIPNRRQNQGTSSPDVGGQARRRPLAHYDERRGLCDTHSVAYNSTTRCRTLPSLGGCLQGLL</sequence>
<organism evidence="2 3">
    <name type="scientific">Polychaeton citri CBS 116435</name>
    <dbReference type="NCBI Taxonomy" id="1314669"/>
    <lineage>
        <taxon>Eukaryota</taxon>
        <taxon>Fungi</taxon>
        <taxon>Dikarya</taxon>
        <taxon>Ascomycota</taxon>
        <taxon>Pezizomycotina</taxon>
        <taxon>Dothideomycetes</taxon>
        <taxon>Dothideomycetidae</taxon>
        <taxon>Capnodiales</taxon>
        <taxon>Capnodiaceae</taxon>
        <taxon>Polychaeton</taxon>
    </lineage>
</organism>
<reference evidence="2" key="1">
    <citation type="journal article" date="2020" name="Stud. Mycol.">
        <title>101 Dothideomycetes genomes: a test case for predicting lifestyles and emergence of pathogens.</title>
        <authorList>
            <person name="Haridas S."/>
            <person name="Albert R."/>
            <person name="Binder M."/>
            <person name="Bloem J."/>
            <person name="Labutti K."/>
            <person name="Salamov A."/>
            <person name="Andreopoulos B."/>
            <person name="Baker S."/>
            <person name="Barry K."/>
            <person name="Bills G."/>
            <person name="Bluhm B."/>
            <person name="Cannon C."/>
            <person name="Castanera R."/>
            <person name="Culley D."/>
            <person name="Daum C."/>
            <person name="Ezra D."/>
            <person name="Gonzalez J."/>
            <person name="Henrissat B."/>
            <person name="Kuo A."/>
            <person name="Liang C."/>
            <person name="Lipzen A."/>
            <person name="Lutzoni F."/>
            <person name="Magnuson J."/>
            <person name="Mondo S."/>
            <person name="Nolan M."/>
            <person name="Ohm R."/>
            <person name="Pangilinan J."/>
            <person name="Park H.-J."/>
            <person name="Ramirez L."/>
            <person name="Alfaro M."/>
            <person name="Sun H."/>
            <person name="Tritt A."/>
            <person name="Yoshinaga Y."/>
            <person name="Zwiers L.-H."/>
            <person name="Turgeon B."/>
            <person name="Goodwin S."/>
            <person name="Spatafora J."/>
            <person name="Crous P."/>
            <person name="Grigoriev I."/>
        </authorList>
    </citation>
    <scope>NUCLEOTIDE SEQUENCE</scope>
    <source>
        <strain evidence="2">CBS 116435</strain>
    </source>
</reference>
<feature type="compositionally biased region" description="Basic residues" evidence="1">
    <location>
        <begin position="56"/>
        <end position="71"/>
    </location>
</feature>
<accession>A0A9P4Q463</accession>
<comment type="caution">
    <text evidence="2">The sequence shown here is derived from an EMBL/GenBank/DDBJ whole genome shotgun (WGS) entry which is preliminary data.</text>
</comment>
<evidence type="ECO:0000256" key="1">
    <source>
        <dbReference type="SAM" id="MobiDB-lite"/>
    </source>
</evidence>
<dbReference type="EMBL" id="MU003801">
    <property type="protein sequence ID" value="KAF2720258.1"/>
    <property type="molecule type" value="Genomic_DNA"/>
</dbReference>
<dbReference type="AlphaFoldDB" id="A0A9P4Q463"/>
<evidence type="ECO:0000313" key="3">
    <source>
        <dbReference type="Proteomes" id="UP000799441"/>
    </source>
</evidence>